<dbReference type="InParanoid" id="A0A151ZD47"/>
<keyword evidence="8" id="KW-1185">Reference proteome</keyword>
<feature type="coiled-coil region" evidence="5">
    <location>
        <begin position="80"/>
        <end position="114"/>
    </location>
</feature>
<organism evidence="7 8">
    <name type="scientific">Tieghemostelium lacteum</name>
    <name type="common">Slime mold</name>
    <name type="synonym">Dictyostelium lacteum</name>
    <dbReference type="NCBI Taxonomy" id="361077"/>
    <lineage>
        <taxon>Eukaryota</taxon>
        <taxon>Amoebozoa</taxon>
        <taxon>Evosea</taxon>
        <taxon>Eumycetozoa</taxon>
        <taxon>Dictyostelia</taxon>
        <taxon>Dictyosteliales</taxon>
        <taxon>Raperosteliaceae</taxon>
        <taxon>Tieghemostelium</taxon>
    </lineage>
</organism>
<dbReference type="Pfam" id="PF02463">
    <property type="entry name" value="SMC_N"/>
    <property type="match status" value="1"/>
</dbReference>
<evidence type="ECO:0000313" key="8">
    <source>
        <dbReference type="Proteomes" id="UP000076078"/>
    </source>
</evidence>
<evidence type="ECO:0000313" key="7">
    <source>
        <dbReference type="EMBL" id="KYQ91878.1"/>
    </source>
</evidence>
<dbReference type="GO" id="GO:0005524">
    <property type="term" value="F:ATP binding"/>
    <property type="evidence" value="ECO:0007669"/>
    <property type="project" value="UniProtKB-KW"/>
</dbReference>
<evidence type="ECO:0000256" key="4">
    <source>
        <dbReference type="ARBA" id="ARBA00023242"/>
    </source>
</evidence>
<name>A0A151ZD47_TIELA</name>
<dbReference type="PANTHER" id="PTHR18937">
    <property type="entry name" value="STRUCTURAL MAINTENANCE OF CHROMOSOMES SMC FAMILY MEMBER"/>
    <property type="match status" value="1"/>
</dbReference>
<dbReference type="AlphaFoldDB" id="A0A151ZD47"/>
<dbReference type="GO" id="GO:0005634">
    <property type="term" value="C:nucleus"/>
    <property type="evidence" value="ECO:0007669"/>
    <property type="project" value="UniProtKB-SubCell"/>
</dbReference>
<sequence>MKINNDDGVLLLCSKEVGPFHKYFSSVVGPNCSGISNVIKDMLFIIGFNSKQIKQIKLGDLVHKSQDKKNLTNSQFLVMLKKLVDEEKQLETMLSSLKGEVQQLQQQMETKEIYRSKSMDNLNPKEKY</sequence>
<gene>
    <name evidence="7" type="ORF">DLAC_07214</name>
</gene>
<protein>
    <submittedName>
        <fullName evidence="7">Structural maintenance of chromosome protein</fullName>
    </submittedName>
</protein>
<proteinExistence type="predicted"/>
<dbReference type="STRING" id="361077.A0A151ZD47"/>
<evidence type="ECO:0000256" key="5">
    <source>
        <dbReference type="SAM" id="Coils"/>
    </source>
</evidence>
<keyword evidence="2" id="KW-0547">Nucleotide-binding</keyword>
<dbReference type="InterPro" id="IPR027417">
    <property type="entry name" value="P-loop_NTPase"/>
</dbReference>
<evidence type="ECO:0000256" key="2">
    <source>
        <dbReference type="ARBA" id="ARBA00022741"/>
    </source>
</evidence>
<evidence type="ECO:0000256" key="3">
    <source>
        <dbReference type="ARBA" id="ARBA00022840"/>
    </source>
</evidence>
<dbReference type="GO" id="GO:0000796">
    <property type="term" value="C:condensin complex"/>
    <property type="evidence" value="ECO:0007669"/>
    <property type="project" value="TreeGrafter"/>
</dbReference>
<feature type="domain" description="RecF/RecN/SMC N-terminal" evidence="6">
    <location>
        <begin position="16"/>
        <end position="86"/>
    </location>
</feature>
<comment type="caution">
    <text evidence="7">The sequence shown here is derived from an EMBL/GenBank/DDBJ whole genome shotgun (WGS) entry which is preliminary data.</text>
</comment>
<dbReference type="PANTHER" id="PTHR18937:SF172">
    <property type="entry name" value="STRUCTURAL MAINTENANCE OF CHROMOSOMES PROTEIN"/>
    <property type="match status" value="1"/>
</dbReference>
<evidence type="ECO:0000259" key="6">
    <source>
        <dbReference type="Pfam" id="PF02463"/>
    </source>
</evidence>
<reference evidence="7 8" key="1">
    <citation type="submission" date="2015-12" db="EMBL/GenBank/DDBJ databases">
        <title>Dictyostelia acquired genes for synthesis and detection of signals that induce cell-type specialization by lateral gene transfer from prokaryotes.</title>
        <authorList>
            <person name="Gloeckner G."/>
            <person name="Schaap P."/>
        </authorList>
    </citation>
    <scope>NUCLEOTIDE SEQUENCE [LARGE SCALE GENOMIC DNA]</scope>
    <source>
        <strain evidence="7 8">TK</strain>
    </source>
</reference>
<keyword evidence="5" id="KW-0175">Coiled coil</keyword>
<dbReference type="GO" id="GO:0007076">
    <property type="term" value="P:mitotic chromosome condensation"/>
    <property type="evidence" value="ECO:0007669"/>
    <property type="project" value="TreeGrafter"/>
</dbReference>
<dbReference type="Gene3D" id="3.40.50.300">
    <property type="entry name" value="P-loop containing nucleotide triphosphate hydrolases"/>
    <property type="match status" value="1"/>
</dbReference>
<evidence type="ECO:0000256" key="1">
    <source>
        <dbReference type="ARBA" id="ARBA00004123"/>
    </source>
</evidence>
<keyword evidence="3" id="KW-0067">ATP-binding</keyword>
<comment type="subcellular location">
    <subcellularLocation>
        <location evidence="1">Nucleus</location>
    </subcellularLocation>
</comment>
<dbReference type="InterPro" id="IPR003395">
    <property type="entry name" value="RecF/RecN/SMC_N"/>
</dbReference>
<dbReference type="OrthoDB" id="5575062at2759"/>
<accession>A0A151ZD47</accession>
<dbReference type="Proteomes" id="UP000076078">
    <property type="component" value="Unassembled WGS sequence"/>
</dbReference>
<keyword evidence="4" id="KW-0539">Nucleus</keyword>
<dbReference type="EMBL" id="LODT01000033">
    <property type="protein sequence ID" value="KYQ91878.1"/>
    <property type="molecule type" value="Genomic_DNA"/>
</dbReference>